<name>X1JVH7_9ZZZZ</name>
<feature type="non-terminal residue" evidence="5">
    <location>
        <position position="1"/>
    </location>
</feature>
<dbReference type="PANTHER" id="PTHR42749:SF1">
    <property type="entry name" value="CELL SHAPE-DETERMINING PROTEIN MREB"/>
    <property type="match status" value="1"/>
</dbReference>
<keyword evidence="3" id="KW-0547">Nucleotide-binding</keyword>
<comment type="caution">
    <text evidence="5">The sequence shown here is derived from an EMBL/GenBank/DDBJ whole genome shotgun (WGS) entry which is preliminary data.</text>
</comment>
<accession>X1JVH7</accession>
<evidence type="ECO:0000313" key="5">
    <source>
        <dbReference type="EMBL" id="GAH98756.1"/>
    </source>
</evidence>
<proteinExistence type="predicted"/>
<dbReference type="InterPro" id="IPR056546">
    <property type="entry name" value="MreB_MamK-like"/>
</dbReference>
<keyword evidence="2" id="KW-0963">Cytoplasm</keyword>
<dbReference type="PANTHER" id="PTHR42749">
    <property type="entry name" value="CELL SHAPE-DETERMINING PROTEIN MREB"/>
    <property type="match status" value="1"/>
</dbReference>
<evidence type="ECO:0000256" key="1">
    <source>
        <dbReference type="ARBA" id="ARBA00004496"/>
    </source>
</evidence>
<comment type="subcellular location">
    <subcellularLocation>
        <location evidence="1">Cytoplasm</location>
    </subcellularLocation>
</comment>
<dbReference type="Gene3D" id="3.30.420.40">
    <property type="match status" value="1"/>
</dbReference>
<keyword evidence="4" id="KW-0067">ATP-binding</keyword>
<reference evidence="5" key="1">
    <citation type="journal article" date="2014" name="Front. Microbiol.">
        <title>High frequency of phylogenetically diverse reductive dehalogenase-homologous genes in deep subseafloor sedimentary metagenomes.</title>
        <authorList>
            <person name="Kawai M."/>
            <person name="Futagami T."/>
            <person name="Toyoda A."/>
            <person name="Takaki Y."/>
            <person name="Nishi S."/>
            <person name="Hori S."/>
            <person name="Arai W."/>
            <person name="Tsubouchi T."/>
            <person name="Morono Y."/>
            <person name="Uchiyama I."/>
            <person name="Ito T."/>
            <person name="Fujiyama A."/>
            <person name="Inagaki F."/>
            <person name="Takami H."/>
        </authorList>
    </citation>
    <scope>NUCLEOTIDE SEQUENCE</scope>
    <source>
        <strain evidence="5">Expedition CK06-06</strain>
    </source>
</reference>
<evidence type="ECO:0008006" key="6">
    <source>
        <dbReference type="Google" id="ProtNLM"/>
    </source>
</evidence>
<evidence type="ECO:0000256" key="2">
    <source>
        <dbReference type="ARBA" id="ARBA00022490"/>
    </source>
</evidence>
<dbReference type="AlphaFoldDB" id="X1JVH7"/>
<dbReference type="Pfam" id="PF06723">
    <property type="entry name" value="MreB_Mbl"/>
    <property type="match status" value="1"/>
</dbReference>
<evidence type="ECO:0000256" key="3">
    <source>
        <dbReference type="ARBA" id="ARBA00022741"/>
    </source>
</evidence>
<dbReference type="GO" id="GO:0005524">
    <property type="term" value="F:ATP binding"/>
    <property type="evidence" value="ECO:0007669"/>
    <property type="project" value="UniProtKB-KW"/>
</dbReference>
<sequence length="86" mass="9165">DQLGEIVQVVKIVLRDTPPELSADIMDKGMILSGGGALLRNIDELIAQVTGVPCFLAEDPLLCVAKGTGVVLENLEAYKKSIMAKK</sequence>
<protein>
    <recommendedName>
        <fullName evidence="6">Rod shape-determining protein</fullName>
    </recommendedName>
</protein>
<dbReference type="InterPro" id="IPR043129">
    <property type="entry name" value="ATPase_NBD"/>
</dbReference>
<dbReference type="GO" id="GO:0005737">
    <property type="term" value="C:cytoplasm"/>
    <property type="evidence" value="ECO:0007669"/>
    <property type="project" value="UniProtKB-SubCell"/>
</dbReference>
<dbReference type="EMBL" id="BARV01003029">
    <property type="protein sequence ID" value="GAH98756.1"/>
    <property type="molecule type" value="Genomic_DNA"/>
</dbReference>
<gene>
    <name evidence="5" type="ORF">S06H3_07466</name>
</gene>
<organism evidence="5">
    <name type="scientific">marine sediment metagenome</name>
    <dbReference type="NCBI Taxonomy" id="412755"/>
    <lineage>
        <taxon>unclassified sequences</taxon>
        <taxon>metagenomes</taxon>
        <taxon>ecological metagenomes</taxon>
    </lineage>
</organism>
<dbReference type="SUPFAM" id="SSF53067">
    <property type="entry name" value="Actin-like ATPase domain"/>
    <property type="match status" value="1"/>
</dbReference>
<evidence type="ECO:0000256" key="4">
    <source>
        <dbReference type="ARBA" id="ARBA00022840"/>
    </source>
</evidence>